<evidence type="ECO:0000256" key="1">
    <source>
        <dbReference type="SAM" id="Phobius"/>
    </source>
</evidence>
<accession>A0A6C0C260</accession>
<keyword evidence="1" id="KW-1133">Transmembrane helix</keyword>
<evidence type="ECO:0000313" key="3">
    <source>
        <dbReference type="EMBL" id="QHS98446.1"/>
    </source>
</evidence>
<dbReference type="InterPro" id="IPR013766">
    <property type="entry name" value="Thioredoxin_domain"/>
</dbReference>
<dbReference type="Pfam" id="PF00085">
    <property type="entry name" value="Thioredoxin"/>
    <property type="match status" value="1"/>
</dbReference>
<dbReference type="CDD" id="cd02961">
    <property type="entry name" value="PDI_a_family"/>
    <property type="match status" value="1"/>
</dbReference>
<reference evidence="3" key="1">
    <citation type="journal article" date="2020" name="Nature">
        <title>Giant virus diversity and host interactions through global metagenomics.</title>
        <authorList>
            <person name="Schulz F."/>
            <person name="Roux S."/>
            <person name="Paez-Espino D."/>
            <person name="Jungbluth S."/>
            <person name="Walsh D.A."/>
            <person name="Denef V.J."/>
            <person name="McMahon K.D."/>
            <person name="Konstantinidis K.T."/>
            <person name="Eloe-Fadrosh E.A."/>
            <person name="Kyrpides N.C."/>
            <person name="Woyke T."/>
        </authorList>
    </citation>
    <scope>NUCLEOTIDE SEQUENCE</scope>
    <source>
        <strain evidence="3">GVMAG-M-3300020185-18</strain>
    </source>
</reference>
<proteinExistence type="predicted"/>
<organism evidence="3">
    <name type="scientific">viral metagenome</name>
    <dbReference type="NCBI Taxonomy" id="1070528"/>
    <lineage>
        <taxon>unclassified sequences</taxon>
        <taxon>metagenomes</taxon>
        <taxon>organismal metagenomes</taxon>
    </lineage>
</organism>
<dbReference type="GO" id="GO:0015035">
    <property type="term" value="F:protein-disulfide reductase activity"/>
    <property type="evidence" value="ECO:0007669"/>
    <property type="project" value="TreeGrafter"/>
</dbReference>
<sequence length="152" mass="17817">MNILKDGKTFVKNILTKFNRLTLLGKVLTLGLIYFILNVISQMQWVQFNVSNYILEGMGGPATEFVFFHWKDCGFCKKMMPEWQKLKQNHKGKITLKEIEKDDNMDKKYSQHDIKGYPTLLMLDKDGNKVGEFNGAQRLVKPMQDFIKKYEK</sequence>
<dbReference type="Gene3D" id="3.40.30.10">
    <property type="entry name" value="Glutaredoxin"/>
    <property type="match status" value="1"/>
</dbReference>
<dbReference type="InterPro" id="IPR036249">
    <property type="entry name" value="Thioredoxin-like_sf"/>
</dbReference>
<name>A0A6C0C260_9ZZZZ</name>
<dbReference type="EMBL" id="MN739316">
    <property type="protein sequence ID" value="QHS98446.1"/>
    <property type="molecule type" value="Genomic_DNA"/>
</dbReference>
<keyword evidence="1" id="KW-0812">Transmembrane</keyword>
<dbReference type="PANTHER" id="PTHR45815">
    <property type="entry name" value="PROTEIN DISULFIDE-ISOMERASE A6"/>
    <property type="match status" value="1"/>
</dbReference>
<evidence type="ECO:0000259" key="2">
    <source>
        <dbReference type="PROSITE" id="PS51352"/>
    </source>
</evidence>
<dbReference type="GO" id="GO:0005788">
    <property type="term" value="C:endoplasmic reticulum lumen"/>
    <property type="evidence" value="ECO:0007669"/>
    <property type="project" value="TreeGrafter"/>
</dbReference>
<keyword evidence="1" id="KW-0472">Membrane</keyword>
<dbReference type="GO" id="GO:0034976">
    <property type="term" value="P:response to endoplasmic reticulum stress"/>
    <property type="evidence" value="ECO:0007669"/>
    <property type="project" value="TreeGrafter"/>
</dbReference>
<feature type="domain" description="Thioredoxin" evidence="2">
    <location>
        <begin position="9"/>
        <end position="152"/>
    </location>
</feature>
<dbReference type="AlphaFoldDB" id="A0A6C0C260"/>
<dbReference type="PROSITE" id="PS51352">
    <property type="entry name" value="THIOREDOXIN_2"/>
    <property type="match status" value="1"/>
</dbReference>
<feature type="transmembrane region" description="Helical" evidence="1">
    <location>
        <begin position="21"/>
        <end position="40"/>
    </location>
</feature>
<protein>
    <recommendedName>
        <fullName evidence="2">Thioredoxin domain-containing protein</fullName>
    </recommendedName>
</protein>
<dbReference type="PANTHER" id="PTHR45815:SF3">
    <property type="entry name" value="PROTEIN DISULFIDE-ISOMERASE A6"/>
    <property type="match status" value="1"/>
</dbReference>
<dbReference type="SUPFAM" id="SSF52833">
    <property type="entry name" value="Thioredoxin-like"/>
    <property type="match status" value="1"/>
</dbReference>